<sequence>MATATRIIQRLRNFAAGRDLQAKLQLRYTEISKRYRGCCVLSRAFFSPAAPAPCSSWRPSSGLALCPRPSCAGGPRAEHRAPGGVSQEQSRGGQSPPLPYWPCCF</sequence>
<feature type="region of interest" description="Disordered" evidence="1">
    <location>
        <begin position="71"/>
        <end position="105"/>
    </location>
</feature>
<keyword evidence="3" id="KW-1185">Reference proteome</keyword>
<reference evidence="2 3" key="1">
    <citation type="submission" date="2017-10" db="EMBL/GenBank/DDBJ databases">
        <title>A new Pekin duck reference genome.</title>
        <authorList>
            <person name="Hou Z.-C."/>
            <person name="Zhou Z.-K."/>
            <person name="Zhu F."/>
            <person name="Hou S.-S."/>
        </authorList>
    </citation>
    <scope>NUCLEOTIDE SEQUENCE [LARGE SCALE GENOMIC DNA]</scope>
</reference>
<gene>
    <name evidence="2" type="primary">NDUFA7</name>
</gene>
<evidence type="ECO:0000313" key="3">
    <source>
        <dbReference type="Proteomes" id="UP000016666"/>
    </source>
</evidence>
<evidence type="ECO:0000256" key="1">
    <source>
        <dbReference type="SAM" id="MobiDB-lite"/>
    </source>
</evidence>
<reference evidence="2" key="2">
    <citation type="submission" date="2025-08" db="UniProtKB">
        <authorList>
            <consortium name="Ensembl"/>
        </authorList>
    </citation>
    <scope>IDENTIFICATION</scope>
</reference>
<accession>A0A493T086</accession>
<name>A0A493T086_ANAPP</name>
<organism evidence="2 3">
    <name type="scientific">Anas platyrhynchos platyrhynchos</name>
    <name type="common">Northern mallard</name>
    <dbReference type="NCBI Taxonomy" id="8840"/>
    <lineage>
        <taxon>Eukaryota</taxon>
        <taxon>Metazoa</taxon>
        <taxon>Chordata</taxon>
        <taxon>Craniata</taxon>
        <taxon>Vertebrata</taxon>
        <taxon>Euteleostomi</taxon>
        <taxon>Archelosauria</taxon>
        <taxon>Archosauria</taxon>
        <taxon>Dinosauria</taxon>
        <taxon>Saurischia</taxon>
        <taxon>Theropoda</taxon>
        <taxon>Coelurosauria</taxon>
        <taxon>Aves</taxon>
        <taxon>Neognathae</taxon>
        <taxon>Galloanserae</taxon>
        <taxon>Anseriformes</taxon>
        <taxon>Anatidae</taxon>
        <taxon>Anatinae</taxon>
        <taxon>Anas</taxon>
    </lineage>
</organism>
<dbReference type="Ensembl" id="ENSAPLT00000037092.1">
    <property type="protein sequence ID" value="ENSAPLP00000019292.1"/>
    <property type="gene ID" value="ENSAPLG00000011378.2"/>
</dbReference>
<protein>
    <submittedName>
        <fullName evidence="2">NADH:ubiquinone oxidoreductase subunit A7</fullName>
    </submittedName>
</protein>
<evidence type="ECO:0000313" key="2">
    <source>
        <dbReference type="Ensembl" id="ENSAPLP00000019292.1"/>
    </source>
</evidence>
<reference evidence="2" key="3">
    <citation type="submission" date="2025-09" db="UniProtKB">
        <authorList>
            <consortium name="Ensembl"/>
        </authorList>
    </citation>
    <scope>IDENTIFICATION</scope>
</reference>
<dbReference type="AlphaFoldDB" id="A0A493T086"/>
<dbReference type="Proteomes" id="UP000016666">
    <property type="component" value="Chromosome 29"/>
</dbReference>
<feature type="compositionally biased region" description="Pro residues" evidence="1">
    <location>
        <begin position="96"/>
        <end position="105"/>
    </location>
</feature>
<proteinExistence type="predicted"/>
<dbReference type="GeneTree" id="ENSGT00390000006553"/>